<accession>A0A8S1VRM4</accession>
<sequence>MQAVQEFELIMHSEHGDEQGKHDEPERYLPGQHDAQVVKHHKLSKQIHQINSDPHKFSIKCQKYKQHIKQGMSYNLNLIQKTQDSKMSKFFRVSHLNHKLSIHLDMNHIVLRLYNNLANMCHKNNYLNRLSNELHNSHMNHYHQIILDHNSMLLKYNMVSLHKQFSRIRLILNKQLDITIINNILIDNANRVLQV</sequence>
<proteinExistence type="predicted"/>
<dbReference type="AlphaFoldDB" id="A0A8S1VRM4"/>
<name>A0A8S1VRM4_PAROT</name>
<keyword evidence="2" id="KW-1185">Reference proteome</keyword>
<evidence type="ECO:0000313" key="2">
    <source>
        <dbReference type="Proteomes" id="UP000683925"/>
    </source>
</evidence>
<gene>
    <name evidence="1" type="ORF">POCTA_138.1.T0710014</name>
</gene>
<dbReference type="OrthoDB" id="322218at2759"/>
<comment type="caution">
    <text evidence="1">The sequence shown here is derived from an EMBL/GenBank/DDBJ whole genome shotgun (WGS) entry which is preliminary data.</text>
</comment>
<dbReference type="Proteomes" id="UP000683925">
    <property type="component" value="Unassembled WGS sequence"/>
</dbReference>
<reference evidence="1" key="1">
    <citation type="submission" date="2021-01" db="EMBL/GenBank/DDBJ databases">
        <authorList>
            <consortium name="Genoscope - CEA"/>
            <person name="William W."/>
        </authorList>
    </citation>
    <scope>NUCLEOTIDE SEQUENCE</scope>
</reference>
<organism evidence="1 2">
    <name type="scientific">Paramecium octaurelia</name>
    <dbReference type="NCBI Taxonomy" id="43137"/>
    <lineage>
        <taxon>Eukaryota</taxon>
        <taxon>Sar</taxon>
        <taxon>Alveolata</taxon>
        <taxon>Ciliophora</taxon>
        <taxon>Intramacronucleata</taxon>
        <taxon>Oligohymenophorea</taxon>
        <taxon>Peniculida</taxon>
        <taxon>Parameciidae</taxon>
        <taxon>Paramecium</taxon>
    </lineage>
</organism>
<dbReference type="EMBL" id="CAJJDP010000070">
    <property type="protein sequence ID" value="CAD8178359.1"/>
    <property type="molecule type" value="Genomic_DNA"/>
</dbReference>
<evidence type="ECO:0000313" key="1">
    <source>
        <dbReference type="EMBL" id="CAD8178359.1"/>
    </source>
</evidence>
<protein>
    <submittedName>
        <fullName evidence="1">Uncharacterized protein</fullName>
    </submittedName>
</protein>